<evidence type="ECO:0000313" key="3">
    <source>
        <dbReference type="Proteomes" id="UP000218811"/>
    </source>
</evidence>
<dbReference type="Proteomes" id="UP000218811">
    <property type="component" value="Unassembled WGS sequence"/>
</dbReference>
<proteinExistence type="predicted"/>
<accession>A0A2H3J7F8</accession>
<sequence>MSTSERSASRETVQGHVAPQYQDCLACRVIGTAALGGAGIYALNQSRAHQPGSMVGKRIMAGVGVCEFRKLFAGGKFTVELTPVSFRASGFLVASALRWSK</sequence>
<evidence type="ECO:0000259" key="1">
    <source>
        <dbReference type="Pfam" id="PF15055"/>
    </source>
</evidence>
<organism evidence="2 3">
    <name type="scientific">Wolfiporia cocos (strain MD-104)</name>
    <name type="common">Brown rot fungus</name>
    <dbReference type="NCBI Taxonomy" id="742152"/>
    <lineage>
        <taxon>Eukaryota</taxon>
        <taxon>Fungi</taxon>
        <taxon>Dikarya</taxon>
        <taxon>Basidiomycota</taxon>
        <taxon>Agaricomycotina</taxon>
        <taxon>Agaricomycetes</taxon>
        <taxon>Polyporales</taxon>
        <taxon>Phaeolaceae</taxon>
        <taxon>Wolfiporia</taxon>
    </lineage>
</organism>
<dbReference type="EMBL" id="KB467931">
    <property type="protein sequence ID" value="PCH37575.1"/>
    <property type="molecule type" value="Genomic_DNA"/>
</dbReference>
<name>A0A2H3J7F8_WOLCO</name>
<dbReference type="OrthoDB" id="6604875at2759"/>
<dbReference type="AlphaFoldDB" id="A0A2H3J7F8"/>
<dbReference type="Pfam" id="PF15055">
    <property type="entry name" value="DMAC1_Dmo2"/>
    <property type="match status" value="1"/>
</dbReference>
<dbReference type="InterPro" id="IPR028036">
    <property type="entry name" value="DMAC1-like_dom"/>
</dbReference>
<reference evidence="2 3" key="1">
    <citation type="journal article" date="2012" name="Science">
        <title>The Paleozoic origin of enzymatic lignin decomposition reconstructed from 31 fungal genomes.</title>
        <authorList>
            <person name="Floudas D."/>
            <person name="Binder M."/>
            <person name="Riley R."/>
            <person name="Barry K."/>
            <person name="Blanchette R.A."/>
            <person name="Henrissat B."/>
            <person name="Martinez A.T."/>
            <person name="Otillar R."/>
            <person name="Spatafora J.W."/>
            <person name="Yadav J.S."/>
            <person name="Aerts A."/>
            <person name="Benoit I."/>
            <person name="Boyd A."/>
            <person name="Carlson A."/>
            <person name="Copeland A."/>
            <person name="Coutinho P.M."/>
            <person name="de Vries R.P."/>
            <person name="Ferreira P."/>
            <person name="Findley K."/>
            <person name="Foster B."/>
            <person name="Gaskell J."/>
            <person name="Glotzer D."/>
            <person name="Gorecki P."/>
            <person name="Heitman J."/>
            <person name="Hesse C."/>
            <person name="Hori C."/>
            <person name="Igarashi K."/>
            <person name="Jurgens J.A."/>
            <person name="Kallen N."/>
            <person name="Kersten P."/>
            <person name="Kohler A."/>
            <person name="Kuees U."/>
            <person name="Kumar T.K.A."/>
            <person name="Kuo A."/>
            <person name="LaButti K."/>
            <person name="Larrondo L.F."/>
            <person name="Lindquist E."/>
            <person name="Ling A."/>
            <person name="Lombard V."/>
            <person name="Lucas S."/>
            <person name="Lundell T."/>
            <person name="Martin R."/>
            <person name="McLaughlin D.J."/>
            <person name="Morgenstern I."/>
            <person name="Morin E."/>
            <person name="Murat C."/>
            <person name="Nagy L.G."/>
            <person name="Nolan M."/>
            <person name="Ohm R.A."/>
            <person name="Patyshakuliyeva A."/>
            <person name="Rokas A."/>
            <person name="Ruiz-Duenas F.J."/>
            <person name="Sabat G."/>
            <person name="Salamov A."/>
            <person name="Samejima M."/>
            <person name="Schmutz J."/>
            <person name="Slot J.C."/>
            <person name="St John F."/>
            <person name="Stenlid J."/>
            <person name="Sun H."/>
            <person name="Sun S."/>
            <person name="Syed K."/>
            <person name="Tsang A."/>
            <person name="Wiebenga A."/>
            <person name="Young D."/>
            <person name="Pisabarro A."/>
            <person name="Eastwood D.C."/>
            <person name="Martin F."/>
            <person name="Cullen D."/>
            <person name="Grigoriev I.V."/>
            <person name="Hibbett D.S."/>
        </authorList>
    </citation>
    <scope>NUCLEOTIDE SEQUENCE [LARGE SCALE GENOMIC DNA]</scope>
    <source>
        <strain evidence="2 3">MD-104</strain>
    </source>
</reference>
<evidence type="ECO:0000313" key="2">
    <source>
        <dbReference type="EMBL" id="PCH37575.1"/>
    </source>
</evidence>
<protein>
    <recommendedName>
        <fullName evidence="1">Distal membrane-arm assembly complex protein 1-like domain-containing protein</fullName>
    </recommendedName>
</protein>
<feature type="domain" description="Distal membrane-arm assembly complex protein 1-like" evidence="1">
    <location>
        <begin position="23"/>
        <end position="64"/>
    </location>
</feature>
<keyword evidence="3" id="KW-1185">Reference proteome</keyword>
<gene>
    <name evidence="2" type="ORF">WOLCODRAFT_84404</name>
</gene>